<reference evidence="1 2" key="1">
    <citation type="submission" date="2023-07" db="EMBL/GenBank/DDBJ databases">
        <title>Genomic Encyclopedia of Type Strains, Phase IV (KMG-IV): sequencing the most valuable type-strain genomes for metagenomic binning, comparative biology and taxonomic classification.</title>
        <authorList>
            <person name="Goeker M."/>
        </authorList>
    </citation>
    <scope>NUCLEOTIDE SEQUENCE [LARGE SCALE GENOMIC DNA]</scope>
    <source>
        <strain evidence="1 2">DSM 16419</strain>
    </source>
</reference>
<evidence type="ECO:0000313" key="2">
    <source>
        <dbReference type="Proteomes" id="UP001241988"/>
    </source>
</evidence>
<evidence type="ECO:0000313" key="1">
    <source>
        <dbReference type="EMBL" id="MDQ0427668.1"/>
    </source>
</evidence>
<dbReference type="EMBL" id="JAUSWB010000001">
    <property type="protein sequence ID" value="MDQ0427668.1"/>
    <property type="molecule type" value="Genomic_DNA"/>
</dbReference>
<sequence length="74" mass="8112">MMDKLNIAVSNIRFTEQDGEPVVQVHFNTMGGQININGHVVVAQAEFFTNSGSTEAMTEMVRVELTELLSPVTS</sequence>
<gene>
    <name evidence="1" type="ORF">QOZ98_000493</name>
</gene>
<protein>
    <submittedName>
        <fullName evidence="1">Uncharacterized protein</fullName>
    </submittedName>
</protein>
<dbReference type="RefSeq" id="WP_308785939.1">
    <property type="nucleotide sequence ID" value="NZ_JAUSWB010000001.1"/>
</dbReference>
<keyword evidence="2" id="KW-1185">Reference proteome</keyword>
<name>A0ABU0GQN6_9BACL</name>
<accession>A0ABU0GQN6</accession>
<proteinExistence type="predicted"/>
<comment type="caution">
    <text evidence="1">The sequence shown here is derived from an EMBL/GenBank/DDBJ whole genome shotgun (WGS) entry which is preliminary data.</text>
</comment>
<dbReference type="Proteomes" id="UP001241988">
    <property type="component" value="Unassembled WGS sequence"/>
</dbReference>
<organism evidence="1 2">
    <name type="scientific">Planomicrobium stackebrandtii</name>
    <dbReference type="NCBI Taxonomy" id="253160"/>
    <lineage>
        <taxon>Bacteria</taxon>
        <taxon>Bacillati</taxon>
        <taxon>Bacillota</taxon>
        <taxon>Bacilli</taxon>
        <taxon>Bacillales</taxon>
        <taxon>Caryophanaceae</taxon>
        <taxon>Planomicrobium</taxon>
    </lineage>
</organism>